<feature type="region of interest" description="Disordered" evidence="1">
    <location>
        <begin position="236"/>
        <end position="255"/>
    </location>
</feature>
<feature type="signal peptide" evidence="2">
    <location>
        <begin position="1"/>
        <end position="23"/>
    </location>
</feature>
<gene>
    <name evidence="3" type="ORF">CAMSH0001_0992</name>
</gene>
<dbReference type="Proteomes" id="UP000003107">
    <property type="component" value="Unassembled WGS sequence"/>
</dbReference>
<dbReference type="EMBL" id="ACVQ01000015">
    <property type="protein sequence ID" value="EET80153.1"/>
    <property type="molecule type" value="Genomic_DNA"/>
</dbReference>
<evidence type="ECO:0000256" key="1">
    <source>
        <dbReference type="SAM" id="MobiDB-lite"/>
    </source>
</evidence>
<comment type="caution">
    <text evidence="3">The sequence shown here is derived from an EMBL/GenBank/DDBJ whole genome shotgun (WGS) entry which is preliminary data.</text>
</comment>
<dbReference type="Gene3D" id="2.130.10.10">
    <property type="entry name" value="YVTN repeat-like/Quinoprotein amine dehydrogenase"/>
    <property type="match status" value="1"/>
</dbReference>
<dbReference type="SUPFAM" id="SSF50978">
    <property type="entry name" value="WD40 repeat-like"/>
    <property type="match status" value="1"/>
</dbReference>
<feature type="chain" id="PRO_5002969786" evidence="2">
    <location>
        <begin position="24"/>
        <end position="378"/>
    </location>
</feature>
<reference evidence="3 4" key="1">
    <citation type="submission" date="2009-07" db="EMBL/GenBank/DDBJ databases">
        <authorList>
            <person name="Madupu R."/>
            <person name="Sebastian Y."/>
            <person name="Durkin A.S."/>
            <person name="Torralba M."/>
            <person name="Methe B."/>
            <person name="Sutton G.G."/>
            <person name="Strausberg R.L."/>
            <person name="Nelson K.E."/>
        </authorList>
    </citation>
    <scope>NUCLEOTIDE SEQUENCE [LARGE SCALE GENOMIC DNA]</scope>
    <source>
        <strain evidence="3 4">RM3277</strain>
    </source>
</reference>
<accession>C6REQ9</accession>
<dbReference type="InterPro" id="IPR036322">
    <property type="entry name" value="WD40_repeat_dom_sf"/>
</dbReference>
<dbReference type="RefSeq" id="WP_002947644.1">
    <property type="nucleotide sequence ID" value="NZ_ACVQ01000015.1"/>
</dbReference>
<organism evidence="3 4">
    <name type="scientific">Campylobacter showae RM3277</name>
    <dbReference type="NCBI Taxonomy" id="553219"/>
    <lineage>
        <taxon>Bacteria</taxon>
        <taxon>Pseudomonadati</taxon>
        <taxon>Campylobacterota</taxon>
        <taxon>Epsilonproteobacteria</taxon>
        <taxon>Campylobacterales</taxon>
        <taxon>Campylobacteraceae</taxon>
        <taxon>Campylobacter</taxon>
    </lineage>
</organism>
<dbReference type="GeneID" id="60989885"/>
<keyword evidence="4" id="KW-1185">Reference proteome</keyword>
<evidence type="ECO:0000313" key="3">
    <source>
        <dbReference type="EMBL" id="EET80153.1"/>
    </source>
</evidence>
<proteinExistence type="predicted"/>
<dbReference type="InterPro" id="IPR015943">
    <property type="entry name" value="WD40/YVTN_repeat-like_dom_sf"/>
</dbReference>
<sequence length="378" mass="40683">MKIIALVCALFVFSFASDFSATASLDVKSCAYSEQNKTLPVYDTKNSLNILNKKDLKTINKFDFKTDEITSLAFDHANLYAGFAGGEIAKFNDDFSSFAGMLNLSNLSLDTQITHLHVANGKIYAVAGKDAFISYDLASKKLTRANLDGAYHIATCQILSDAALITSWDRSVFSVNLSTMKAKNLGRLKSVALSAAEISSGVIFGLASGEIASLKFDAGENLTNKKLASKQTGTTNLDTEANLTQTNGKDNSSSNLTAVKNAQNKADLNLTSGTTNAILMNSTNLETKNSASTETKAAPNLIVQIYKISNSRVKSLLVVQDKVYVGLGNGEILRSDAEFKQIEKIGKNSDAVIKIFNDEDSVIAVSINGEIQIYKKKS</sequence>
<evidence type="ECO:0000256" key="2">
    <source>
        <dbReference type="SAM" id="SignalP"/>
    </source>
</evidence>
<dbReference type="AlphaFoldDB" id="C6REQ9"/>
<dbReference type="STRING" id="553219.CAMSH0001_0992"/>
<evidence type="ECO:0000313" key="4">
    <source>
        <dbReference type="Proteomes" id="UP000003107"/>
    </source>
</evidence>
<dbReference type="OrthoDB" id="5352707at2"/>
<protein>
    <submittedName>
        <fullName evidence="3">Uncharacterized protein</fullName>
    </submittedName>
</protein>
<keyword evidence="2" id="KW-0732">Signal</keyword>
<name>C6REQ9_9BACT</name>